<dbReference type="InterPro" id="IPR024519">
    <property type="entry name" value="IAT_beta"/>
</dbReference>
<reference evidence="7 8" key="1">
    <citation type="journal article" date="2015" name="Genome Announc.">
        <title>Thirty-Two Complete Genome Assemblies of Nine Yersinia Species, Including Y. pestis, Y. pseudotuberculosis, and Y. enterocolitica.</title>
        <authorList>
            <person name="Johnson S.L."/>
            <person name="Daligault H.E."/>
            <person name="Davenport K.W."/>
            <person name="Jaissle J."/>
            <person name="Frey K.G."/>
            <person name="Ladner J.T."/>
            <person name="Broomall S.M."/>
            <person name="Bishop-Lilly K.A."/>
            <person name="Bruce D.C."/>
            <person name="Coyne S.R."/>
            <person name="Gibbons H.S."/>
            <person name="Lo C.C."/>
            <person name="Munk A.C."/>
            <person name="Rosenzweig C.N."/>
            <person name="Koroleva G.I."/>
            <person name="Palacios G.F."/>
            <person name="Redden C.L."/>
            <person name="Xu Y."/>
            <person name="Minogue T.D."/>
            <person name="Chain P.S."/>
        </authorList>
    </citation>
    <scope>NUCLEOTIDE SEQUENCE [LARGE SCALE GENOMIC DNA]</scope>
    <source>
        <strain evidence="7 8">YRA</strain>
    </source>
</reference>
<dbReference type="InterPro" id="IPR015217">
    <property type="entry name" value="Invasin_dom_3"/>
</dbReference>
<feature type="domain" description="Big-1" evidence="5">
    <location>
        <begin position="633"/>
        <end position="721"/>
    </location>
</feature>
<proteinExistence type="inferred from homology"/>
<evidence type="ECO:0000256" key="2">
    <source>
        <dbReference type="ARBA" id="ARBA00010116"/>
    </source>
</evidence>
<gene>
    <name evidence="7" type="ORF">CH64_3149</name>
</gene>
<accession>A0ABM5SGL2</accession>
<dbReference type="RefSeq" id="WP_052489884.1">
    <property type="nucleotide sequence ID" value="NZ_CP009787.1"/>
</dbReference>
<name>A0ABM5SGL2_YERRO</name>
<dbReference type="InterPro" id="IPR036779">
    <property type="entry name" value="LysM_dom_sf"/>
</dbReference>
<dbReference type="PROSITE" id="PS51782">
    <property type="entry name" value="LYSM"/>
    <property type="match status" value="1"/>
</dbReference>
<dbReference type="Gene3D" id="2.60.40.10">
    <property type="entry name" value="Immunoglobulins"/>
    <property type="match status" value="7"/>
</dbReference>
<comment type="subcellular location">
    <subcellularLocation>
        <location evidence="1">Cell outer membrane</location>
    </subcellularLocation>
</comment>
<keyword evidence="3" id="KW-0472">Membrane</keyword>
<dbReference type="SMART" id="SM00634">
    <property type="entry name" value="BID_1"/>
    <property type="match status" value="6"/>
</dbReference>
<dbReference type="Pfam" id="PF01476">
    <property type="entry name" value="LysM"/>
    <property type="match status" value="1"/>
</dbReference>
<feature type="domain" description="Big-1" evidence="5">
    <location>
        <begin position="1129"/>
        <end position="1229"/>
    </location>
</feature>
<dbReference type="InterPro" id="IPR038177">
    <property type="entry name" value="IAT_beta_sf"/>
</dbReference>
<evidence type="ECO:0000259" key="6">
    <source>
        <dbReference type="PROSITE" id="PS51782"/>
    </source>
</evidence>
<dbReference type="InterPro" id="IPR018392">
    <property type="entry name" value="LysM"/>
</dbReference>
<dbReference type="InterPro" id="IPR048990">
    <property type="entry name" value="StcE_b-sandwich"/>
</dbReference>
<evidence type="ECO:0000313" key="7">
    <source>
        <dbReference type="EMBL" id="AJJ12424.1"/>
    </source>
</evidence>
<evidence type="ECO:0000256" key="1">
    <source>
        <dbReference type="ARBA" id="ARBA00004442"/>
    </source>
</evidence>
<dbReference type="Gene3D" id="2.40.160.160">
    <property type="entry name" value="Inverse autotransporter, beta-domain"/>
    <property type="match status" value="1"/>
</dbReference>
<dbReference type="GeneID" id="45568425"/>
<evidence type="ECO:0000256" key="4">
    <source>
        <dbReference type="ARBA" id="ARBA00023237"/>
    </source>
</evidence>
<feature type="domain" description="Big-1" evidence="5">
    <location>
        <begin position="731"/>
        <end position="821"/>
    </location>
</feature>
<dbReference type="SMART" id="SM00257">
    <property type="entry name" value="LysM"/>
    <property type="match status" value="1"/>
</dbReference>
<sequence>MTQPVLATNQNGLIARYAKPIAILNISIQIVFPLSLAFTPAMMAHAATNVQVIATEVYVFLPGDTVQSVAEKNGLTVAELKKLNQLRKFSKPFEALTTGDEIDIPLIGNNFTTQSLPHSTSSPNDSLLAQSASQVGNTLQNNPNSEALNDLARSSALSAANAKAGQEISDWLNGKGKVRVKLDADRDFSVKNSQLDLLVPLWESESHMIFSQGSVHRTDDRTQSNLGLGYRYFADSYALGANTFYDHDWSRSHSRLGLGAEYQRNFFKLATNGYLRLSNWKDSPDFDNYEERPANGWDIRAEGYLPSYPGLGAKLAYEQYYGDNVGLFGKDNQQKNPHAITFGGNYSPFPLLKFSVDQRQGKGGQNDTRFGIDLNYTLGTPLSHQLDRNQLIASRSLIANRYDFVDRNNNIVLEYRKKNTLSLKLAQQVSGYTGERKSLEVSVNSSNGLERIDWDAPELLSNGGQIIQEGPGLYSVIVPEFQYGVGAANQYIVNATAYDNSGNASQQASTTVVVTASAVSTTHSEFTPTEIVLANDGQSTEQLTLVLRDNKGQPVIGVANDITMNITQSARTQPDVTVSKFTADPARPGYYLATLTAGMQTGVFILTPEIQNVKTTSATAILGETAILANGAVITLINDAAADGTATNEVQATVTNAFGKPVPDAIVNFSASSNGVTVVTASATTDANGVASTNLTSTQAGSFTITAQVNGQSSNTQVTFVADNNTAEIGSGALTVTANDALANGSAPNTVKAVITDAHGNLVSGAAVTFSAQSGVTVVTANATTDANGVASTNLTSTQAGSYTITALVNGQSSNVQVTFVADNNTAVIGSGALTVTANDAAANGSAPNTVKAVITDAHGNLVSGAAVTFSAQTGVTVVTTNAMTDANGVASTNLTSTQAGSYTITALVNGQSSNVQVTFVADNNTAVIGSGALTVTANDAAANGSAPNTVKAVITDAHGNLVSGAAVTFSAQTGVTVVTANAMTDANGVATTNLTSTLAGSYTITALVNGQSSNVQVTFIADSNTAVIGSGALTVTANDAVANGSATNTVQAVVTDAKGNLVSDVTVNFSAPADVGVVTANAMTDINGVATTNLTTTRAGASTITATINGKSQNTSVTFVPGAAVTAQSNLVASPTTIAANGTAASVLTLTLKDANGNMVSGQNVNFATSQTGSSVGNITDNNNGTYTARLVSTRTGSATLAASGSTTVTTTIDSNSFNIDLPVITLTRAYITQPVSNGNAITATTMTTALNKYESIYYSFADGSWSGSVTLPASAEIGAAVKFESNAMQASTISYNSTSVSLTTGMTLNFLYNGSAWVRS</sequence>
<dbReference type="EMBL" id="CP009787">
    <property type="protein sequence ID" value="AJJ12424.1"/>
    <property type="molecule type" value="Genomic_DNA"/>
</dbReference>
<dbReference type="Pfam" id="PF20944">
    <property type="entry name" value="StcE_b-sandwich"/>
    <property type="match status" value="1"/>
</dbReference>
<feature type="domain" description="LysM" evidence="6">
    <location>
        <begin position="56"/>
        <end position="104"/>
    </location>
</feature>
<dbReference type="Proteomes" id="UP000031914">
    <property type="component" value="Chromosome"/>
</dbReference>
<dbReference type="SUPFAM" id="SSF49373">
    <property type="entry name" value="Invasin/intimin cell-adhesion fragments"/>
    <property type="match status" value="7"/>
</dbReference>
<dbReference type="PROSITE" id="PS51127">
    <property type="entry name" value="BIG1"/>
    <property type="match status" value="6"/>
</dbReference>
<feature type="domain" description="Big-1" evidence="5">
    <location>
        <begin position="831"/>
        <end position="921"/>
    </location>
</feature>
<dbReference type="Gene3D" id="3.10.350.10">
    <property type="entry name" value="LysM domain"/>
    <property type="match status" value="1"/>
</dbReference>
<dbReference type="PRINTS" id="PR01369">
    <property type="entry name" value="INTIMIN"/>
</dbReference>
<keyword evidence="8" id="KW-1185">Reference proteome</keyword>
<dbReference type="Pfam" id="PF09134">
    <property type="entry name" value="Invasin_D3"/>
    <property type="match status" value="2"/>
</dbReference>
<evidence type="ECO:0000259" key="5">
    <source>
        <dbReference type="PROSITE" id="PS51127"/>
    </source>
</evidence>
<dbReference type="PANTHER" id="PTHR39576">
    <property type="entry name" value="ATTACHING AND EFFACING PROTEIN HOMOLOG-RELATED-RELATED"/>
    <property type="match status" value="1"/>
</dbReference>
<feature type="domain" description="Big-1" evidence="5">
    <location>
        <begin position="1031"/>
        <end position="1121"/>
    </location>
</feature>
<dbReference type="Pfam" id="PF11924">
    <property type="entry name" value="IAT_beta"/>
    <property type="match status" value="1"/>
</dbReference>
<dbReference type="Pfam" id="PF02369">
    <property type="entry name" value="Big_1"/>
    <property type="match status" value="5"/>
</dbReference>
<dbReference type="PANTHER" id="PTHR39576:SF2">
    <property type="entry name" value="ATTACHING AND EFFACING PROTEIN HOMOLOG-RELATED"/>
    <property type="match status" value="1"/>
</dbReference>
<feature type="domain" description="Big-1" evidence="5">
    <location>
        <begin position="931"/>
        <end position="1021"/>
    </location>
</feature>
<protein>
    <submittedName>
        <fullName evidence="7">LysM domain protein</fullName>
    </submittedName>
</protein>
<comment type="similarity">
    <text evidence="2">Belongs to the intimin/invasin family.</text>
</comment>
<dbReference type="InterPro" id="IPR013783">
    <property type="entry name" value="Ig-like_fold"/>
</dbReference>
<evidence type="ECO:0000256" key="3">
    <source>
        <dbReference type="ARBA" id="ARBA00023136"/>
    </source>
</evidence>
<dbReference type="InterPro" id="IPR003535">
    <property type="entry name" value="Intimin/invasin_bac"/>
</dbReference>
<evidence type="ECO:0000313" key="8">
    <source>
        <dbReference type="Proteomes" id="UP000031914"/>
    </source>
</evidence>
<dbReference type="InterPro" id="IPR003344">
    <property type="entry name" value="Big_1_dom"/>
</dbReference>
<dbReference type="InterPro" id="IPR008964">
    <property type="entry name" value="Invasin/intimin_cell_adhesion"/>
</dbReference>
<dbReference type="InterPro" id="IPR051715">
    <property type="entry name" value="Intimin-Invasin_domain"/>
</dbReference>
<dbReference type="CDD" id="cd00118">
    <property type="entry name" value="LysM"/>
    <property type="match status" value="1"/>
</dbReference>
<organism evidence="7 8">
    <name type="scientific">Yersinia rohdei</name>
    <dbReference type="NCBI Taxonomy" id="29485"/>
    <lineage>
        <taxon>Bacteria</taxon>
        <taxon>Pseudomonadati</taxon>
        <taxon>Pseudomonadota</taxon>
        <taxon>Gammaproteobacteria</taxon>
        <taxon>Enterobacterales</taxon>
        <taxon>Yersiniaceae</taxon>
        <taxon>Yersinia</taxon>
    </lineage>
</organism>
<keyword evidence="4" id="KW-0998">Cell outer membrane</keyword>